<gene>
    <name evidence="9" type="ORF">SAMN04488096_102212</name>
</gene>
<keyword evidence="10" id="KW-1185">Reference proteome</keyword>
<dbReference type="RefSeq" id="WP_073148410.1">
    <property type="nucleotide sequence ID" value="NZ_FQYY01000002.1"/>
</dbReference>
<dbReference type="GO" id="GO:0050062">
    <property type="term" value="F:long-chain-fatty-acyl-CoA reductase activity"/>
    <property type="evidence" value="ECO:0007669"/>
    <property type="project" value="UniProtKB-EC"/>
</dbReference>
<dbReference type="InterPro" id="IPR016162">
    <property type="entry name" value="Ald_DH_N"/>
</dbReference>
<dbReference type="Pfam" id="PF05893">
    <property type="entry name" value="LuxC"/>
    <property type="match status" value="1"/>
</dbReference>
<dbReference type="UniPathway" id="UPA00569"/>
<protein>
    <recommendedName>
        <fullName evidence="4">long-chain-fatty-acyl-CoA reductase</fullName>
        <ecNumber evidence="4">1.2.1.50</ecNumber>
    </recommendedName>
</protein>
<name>A0A1M6BTT1_9FLAO</name>
<dbReference type="InterPro" id="IPR008670">
    <property type="entry name" value="CoA_reduct_LuxC"/>
</dbReference>
<dbReference type="Proteomes" id="UP000184225">
    <property type="component" value="Unassembled WGS sequence"/>
</dbReference>
<dbReference type="EC" id="1.2.1.50" evidence="4"/>
<evidence type="ECO:0000256" key="3">
    <source>
        <dbReference type="ARBA" id="ARBA00010915"/>
    </source>
</evidence>
<dbReference type="OrthoDB" id="1522941at2"/>
<dbReference type="AlphaFoldDB" id="A0A1M6BTT1"/>
<evidence type="ECO:0000256" key="2">
    <source>
        <dbReference type="ARBA" id="ARBA00004908"/>
    </source>
</evidence>
<keyword evidence="6" id="KW-0560">Oxidoreductase</keyword>
<dbReference type="Gene3D" id="3.40.605.10">
    <property type="entry name" value="Aldehyde Dehydrogenase, Chain A, domain 1"/>
    <property type="match status" value="1"/>
</dbReference>
<sequence>MTLEERKQAFIQLGQFLNDFIQEKTPENSLHFHEQLLEKTESSIHYNGWFTKENIYFSLTQWASALTKENLEEWISNYSLKEKQPKTVAVIMAGNIPLVGFHDFLSILISGNKVLIKQSSNDKLLLPVLVEFLIDVNPTFKEYITFTKDKLENFDAVIATGSNNTARYFEYYFSKKPHIIRKNRNSVAILTNNDTVDDLKPLAEDIFRYYGLGCRNVSKIFIHEDFSLETLFKAVYHWNSIINQNKYANNYDYNKAVYLMSEFKLFDNGFLILKEDTSYSSPIASVFYEKYSNLDDLLEKLDQEKEQIQCIVSNNLKENHVNFGKTQQPKLSDYADNVDTMNFLINL</sequence>
<dbReference type="GO" id="GO:0003995">
    <property type="term" value="F:acyl-CoA dehydrogenase activity"/>
    <property type="evidence" value="ECO:0007669"/>
    <property type="project" value="InterPro"/>
</dbReference>
<evidence type="ECO:0000256" key="7">
    <source>
        <dbReference type="ARBA" id="ARBA00023223"/>
    </source>
</evidence>
<comment type="catalytic activity">
    <reaction evidence="8">
        <text>a long-chain fatty aldehyde + NADP(+) + CoA = a long-chain fatty acyl-CoA + NADPH + H(+)</text>
        <dbReference type="Rhea" id="RHEA:15437"/>
        <dbReference type="ChEBI" id="CHEBI:15378"/>
        <dbReference type="ChEBI" id="CHEBI:17176"/>
        <dbReference type="ChEBI" id="CHEBI:57287"/>
        <dbReference type="ChEBI" id="CHEBI:57783"/>
        <dbReference type="ChEBI" id="CHEBI:58349"/>
        <dbReference type="ChEBI" id="CHEBI:83139"/>
        <dbReference type="EC" id="1.2.1.50"/>
    </reaction>
</comment>
<evidence type="ECO:0000256" key="5">
    <source>
        <dbReference type="ARBA" id="ARBA00022857"/>
    </source>
</evidence>
<evidence type="ECO:0000313" key="10">
    <source>
        <dbReference type="Proteomes" id="UP000184225"/>
    </source>
</evidence>
<evidence type="ECO:0000256" key="1">
    <source>
        <dbReference type="ARBA" id="ARBA00003277"/>
    </source>
</evidence>
<dbReference type="EMBL" id="FQYY01000002">
    <property type="protein sequence ID" value="SHI52003.1"/>
    <property type="molecule type" value="Genomic_DNA"/>
</dbReference>
<dbReference type="InterPro" id="IPR016163">
    <property type="entry name" value="Ald_DH_C"/>
</dbReference>
<keyword evidence="7" id="KW-0455">Luminescence</keyword>
<evidence type="ECO:0000256" key="6">
    <source>
        <dbReference type="ARBA" id="ARBA00023002"/>
    </source>
</evidence>
<accession>A0A1M6BTT1</accession>
<dbReference type="STRING" id="579105.SAMN04488096_102212"/>
<reference evidence="9 10" key="1">
    <citation type="submission" date="2016-11" db="EMBL/GenBank/DDBJ databases">
        <authorList>
            <person name="Jaros S."/>
            <person name="Januszkiewicz K."/>
            <person name="Wedrychowicz H."/>
        </authorList>
    </citation>
    <scope>NUCLEOTIDE SEQUENCE [LARGE SCALE GENOMIC DNA]</scope>
    <source>
        <strain evidence="9 10">DSM 21425</strain>
    </source>
</reference>
<comment type="similarity">
    <text evidence="3">Belongs to the LuxC family.</text>
</comment>
<keyword evidence="5" id="KW-0521">NADP</keyword>
<organism evidence="9 10">
    <name type="scientific">Mesonia phycicola</name>
    <dbReference type="NCBI Taxonomy" id="579105"/>
    <lineage>
        <taxon>Bacteria</taxon>
        <taxon>Pseudomonadati</taxon>
        <taxon>Bacteroidota</taxon>
        <taxon>Flavobacteriia</taxon>
        <taxon>Flavobacteriales</taxon>
        <taxon>Flavobacteriaceae</taxon>
        <taxon>Mesonia</taxon>
    </lineage>
</organism>
<dbReference type="Gene3D" id="3.40.309.10">
    <property type="entry name" value="Aldehyde Dehydrogenase, Chain A, domain 2"/>
    <property type="match status" value="1"/>
</dbReference>
<evidence type="ECO:0000256" key="8">
    <source>
        <dbReference type="ARBA" id="ARBA00049412"/>
    </source>
</evidence>
<comment type="pathway">
    <text evidence="2">Lipid metabolism; fatty acid reduction for biolumincescence.</text>
</comment>
<dbReference type="SUPFAM" id="SSF53720">
    <property type="entry name" value="ALDH-like"/>
    <property type="match status" value="1"/>
</dbReference>
<evidence type="ECO:0000313" key="9">
    <source>
        <dbReference type="EMBL" id="SHI52003.1"/>
    </source>
</evidence>
<comment type="function">
    <text evidence="1">LuxC is the fatty acid reductase enzyme responsible for synthesis of the aldehyde substrate for the luminescent reaction catalyzed by luciferase.</text>
</comment>
<proteinExistence type="inferred from homology"/>
<dbReference type="InterPro" id="IPR016161">
    <property type="entry name" value="Ald_DH/histidinol_DH"/>
</dbReference>
<dbReference type="GO" id="GO:0008218">
    <property type="term" value="P:bioluminescence"/>
    <property type="evidence" value="ECO:0007669"/>
    <property type="project" value="UniProtKB-KW"/>
</dbReference>
<evidence type="ECO:0000256" key="4">
    <source>
        <dbReference type="ARBA" id="ARBA00013020"/>
    </source>
</evidence>